<dbReference type="OrthoDB" id="10681456at2759"/>
<protein>
    <submittedName>
        <fullName evidence="3">Uncharacterized protein</fullName>
    </submittedName>
</protein>
<accession>A0A1W0E559</accession>
<proteinExistence type="predicted"/>
<evidence type="ECO:0000256" key="2">
    <source>
        <dbReference type="SAM" id="SignalP"/>
    </source>
</evidence>
<sequence length="360" mass="43190">MIYLSSFLLSFLKLCAKNVIEVDFLEKEKTLTTEEKKEALLQIQSYLNKAEKDKKENKDKQDKNMFKSNYDINTKNVSSRMPFENNKIYVKNKENSTFETSVFEENKEKSRKIEKEHTKQLDFYIDQIYRYVPITFDLYNYYLNNVKEKFESNTDSNKIKKFKKSKNKRLNSLTIKDVLIYKREDRFFDFYNKIEFYKKPEGFFDKFDNIKAYNKIFKSHSDLSKKGFLSENGFYVLKNSKYVRDNSNVLRKIISRNYLISELKSFKSTDDEDNKNSENFQKNDINVLKLCNENAVKDALKKIFSKFTFVSLQHSIIQYELSTNRPDDKIPVCICKSEKCNEKCEEVRKAYRRDIYDFLL</sequence>
<organism evidence="3 4">
    <name type="scientific">Ecytonucleospora hepatopenaei</name>
    <dbReference type="NCBI Taxonomy" id="646526"/>
    <lineage>
        <taxon>Eukaryota</taxon>
        <taxon>Fungi</taxon>
        <taxon>Fungi incertae sedis</taxon>
        <taxon>Microsporidia</taxon>
        <taxon>Enterocytozoonidae</taxon>
        <taxon>Ecytonucleospora</taxon>
    </lineage>
</organism>
<evidence type="ECO:0000256" key="1">
    <source>
        <dbReference type="SAM" id="Coils"/>
    </source>
</evidence>
<name>A0A1W0E559_9MICR</name>
<keyword evidence="1" id="KW-0175">Coiled coil</keyword>
<feature type="chain" id="PRO_5012619162" evidence="2">
    <location>
        <begin position="17"/>
        <end position="360"/>
    </location>
</feature>
<keyword evidence="4" id="KW-1185">Reference proteome</keyword>
<comment type="caution">
    <text evidence="3">The sequence shown here is derived from an EMBL/GenBank/DDBJ whole genome shotgun (WGS) entry which is preliminary data.</text>
</comment>
<evidence type="ECO:0000313" key="3">
    <source>
        <dbReference type="EMBL" id="OQS54339.1"/>
    </source>
</evidence>
<evidence type="ECO:0000313" key="4">
    <source>
        <dbReference type="Proteomes" id="UP000192758"/>
    </source>
</evidence>
<keyword evidence="2" id="KW-0732">Signal</keyword>
<feature type="signal peptide" evidence="2">
    <location>
        <begin position="1"/>
        <end position="16"/>
    </location>
</feature>
<reference evidence="3 4" key="1">
    <citation type="journal article" date="2017" name="Environ. Microbiol.">
        <title>Decay of the glycolytic pathway and adaptation to intranuclear parasitism within Enterocytozoonidae microsporidia.</title>
        <authorList>
            <person name="Wiredu Boakye D."/>
            <person name="Jaroenlak P."/>
            <person name="Prachumwat A."/>
            <person name="Williams T.A."/>
            <person name="Bateman K.S."/>
            <person name="Itsathitphaisarn O."/>
            <person name="Sritunyalucksana K."/>
            <person name="Paszkiewicz K.H."/>
            <person name="Moore K.A."/>
            <person name="Stentiford G.D."/>
            <person name="Williams B.A."/>
        </authorList>
    </citation>
    <scope>NUCLEOTIDE SEQUENCE [LARGE SCALE GENOMIC DNA]</scope>
    <source>
        <strain evidence="3 4">TH1</strain>
    </source>
</reference>
<gene>
    <name evidence="3" type="ORF">EHP00_1691</name>
</gene>
<dbReference type="EMBL" id="MNPJ01000020">
    <property type="protein sequence ID" value="OQS54339.1"/>
    <property type="molecule type" value="Genomic_DNA"/>
</dbReference>
<feature type="coiled-coil region" evidence="1">
    <location>
        <begin position="22"/>
        <end position="63"/>
    </location>
</feature>
<dbReference type="Proteomes" id="UP000192758">
    <property type="component" value="Unassembled WGS sequence"/>
</dbReference>
<dbReference type="AlphaFoldDB" id="A0A1W0E559"/>
<dbReference type="VEuPathDB" id="MicrosporidiaDB:EHP00_1691"/>